<accession>A0A6H1P4W9</accession>
<feature type="chain" id="PRO_5026014756" description="DUF3828 domain-containing protein" evidence="1">
    <location>
        <begin position="23"/>
        <end position="159"/>
    </location>
</feature>
<dbReference type="Proteomes" id="UP000501868">
    <property type="component" value="Chromosome"/>
</dbReference>
<dbReference type="EMBL" id="CP051128">
    <property type="protein sequence ID" value="QIZ08593.1"/>
    <property type="molecule type" value="Genomic_DNA"/>
</dbReference>
<evidence type="ECO:0000256" key="1">
    <source>
        <dbReference type="SAM" id="SignalP"/>
    </source>
</evidence>
<protein>
    <recommendedName>
        <fullName evidence="4">DUF3828 domain-containing protein</fullName>
    </recommendedName>
</protein>
<name>A0A6H1P4W9_PRIMG</name>
<evidence type="ECO:0000313" key="3">
    <source>
        <dbReference type="Proteomes" id="UP000501868"/>
    </source>
</evidence>
<reference evidence="2 3" key="2">
    <citation type="submission" date="2020-04" db="EMBL/GenBank/DDBJ databases">
        <authorList>
            <person name="Fomenkov A."/>
            <person name="Anton B.P."/>
            <person name="Roberts R.J."/>
        </authorList>
    </citation>
    <scope>NUCLEOTIDE SEQUENCE [LARGE SCALE GENOMIC DNA]</scope>
    <source>
        <strain evidence="2 3">S2</strain>
    </source>
</reference>
<reference evidence="2 3" key="1">
    <citation type="submission" date="2020-04" db="EMBL/GenBank/DDBJ databases">
        <title>Genome-Wide Identification of 5-Methylcytosine Sites in Bacterial Genomes By High-Throughput Sequencing of MspJI Restriction Fragments.</title>
        <authorList>
            <person name="Wu V."/>
        </authorList>
    </citation>
    <scope>NUCLEOTIDE SEQUENCE [LARGE SCALE GENOMIC DNA]</scope>
    <source>
        <strain evidence="2 3">S2</strain>
    </source>
</reference>
<evidence type="ECO:0008006" key="4">
    <source>
        <dbReference type="Google" id="ProtNLM"/>
    </source>
</evidence>
<proteinExistence type="predicted"/>
<sequence>MYKRLVSLILLFIITSQQTVLASPITFEDCMTQLNNEIQKDIKKSFPLLEQFEGANNAQSYNYNDISKMILNSGKRNKQIESLMALFYGTSIGDRELIVMNNDIEKATSGYLFYKELNGTNVLLEIKKEEKSWKVINKRKVQGKYVTLEQINKECVKKH</sequence>
<organism evidence="2 3">
    <name type="scientific">Priestia megaterium</name>
    <name type="common">Bacillus megaterium</name>
    <dbReference type="NCBI Taxonomy" id="1404"/>
    <lineage>
        <taxon>Bacteria</taxon>
        <taxon>Bacillati</taxon>
        <taxon>Bacillota</taxon>
        <taxon>Bacilli</taxon>
        <taxon>Bacillales</taxon>
        <taxon>Bacillaceae</taxon>
        <taxon>Priestia</taxon>
    </lineage>
</organism>
<feature type="signal peptide" evidence="1">
    <location>
        <begin position="1"/>
        <end position="22"/>
    </location>
</feature>
<gene>
    <name evidence="2" type="ORF">HFZ78_19305</name>
</gene>
<keyword evidence="1" id="KW-0732">Signal</keyword>
<evidence type="ECO:0000313" key="2">
    <source>
        <dbReference type="EMBL" id="QIZ08593.1"/>
    </source>
</evidence>
<dbReference type="AlphaFoldDB" id="A0A6H1P4W9"/>